<reference evidence="6" key="1">
    <citation type="journal article" date="2019" name="Int. J. Syst. Evol. Microbiol.">
        <title>The Global Catalogue of Microorganisms (GCM) 10K type strain sequencing project: providing services to taxonomists for standard genome sequencing and annotation.</title>
        <authorList>
            <consortium name="The Broad Institute Genomics Platform"/>
            <consortium name="The Broad Institute Genome Sequencing Center for Infectious Disease"/>
            <person name="Wu L."/>
            <person name="Ma J."/>
        </authorList>
    </citation>
    <scope>NUCLEOTIDE SEQUENCE [LARGE SCALE GENOMIC DNA]</scope>
    <source>
        <strain evidence="6">JCM 14326</strain>
    </source>
</reference>
<keyword evidence="2" id="KW-0347">Helicase</keyword>
<keyword evidence="6" id="KW-1185">Reference proteome</keyword>
<dbReference type="Proteomes" id="UP001501094">
    <property type="component" value="Unassembled WGS sequence"/>
</dbReference>
<feature type="domain" description="PD-(D/E)XK endonuclease-like" evidence="4">
    <location>
        <begin position="228"/>
        <end position="466"/>
    </location>
</feature>
<evidence type="ECO:0000313" key="5">
    <source>
        <dbReference type="EMBL" id="GAA1874398.1"/>
    </source>
</evidence>
<proteinExistence type="predicted"/>
<keyword evidence="2" id="KW-0547">Nucleotide-binding</keyword>
<protein>
    <recommendedName>
        <fullName evidence="4">PD-(D/E)XK endonuclease-like domain-containing protein</fullName>
    </recommendedName>
</protein>
<keyword evidence="2" id="KW-0067">ATP-binding</keyword>
<evidence type="ECO:0000256" key="2">
    <source>
        <dbReference type="ARBA" id="ARBA00022806"/>
    </source>
</evidence>
<evidence type="ECO:0000259" key="4">
    <source>
        <dbReference type="Pfam" id="PF12705"/>
    </source>
</evidence>
<evidence type="ECO:0000256" key="1">
    <source>
        <dbReference type="ARBA" id="ARBA00022763"/>
    </source>
</evidence>
<organism evidence="5 6">
    <name type="scientific">Myceligenerans crystallogenes</name>
    <dbReference type="NCBI Taxonomy" id="316335"/>
    <lineage>
        <taxon>Bacteria</taxon>
        <taxon>Bacillati</taxon>
        <taxon>Actinomycetota</taxon>
        <taxon>Actinomycetes</taxon>
        <taxon>Micrococcales</taxon>
        <taxon>Promicromonosporaceae</taxon>
        <taxon>Myceligenerans</taxon>
    </lineage>
</organism>
<dbReference type="EMBL" id="BAAANL010000009">
    <property type="protein sequence ID" value="GAA1874398.1"/>
    <property type="molecule type" value="Genomic_DNA"/>
</dbReference>
<accession>A0ABP4ZYC8</accession>
<evidence type="ECO:0000256" key="3">
    <source>
        <dbReference type="ARBA" id="ARBA00023204"/>
    </source>
</evidence>
<dbReference type="InterPro" id="IPR038726">
    <property type="entry name" value="PDDEXK_AddAB-type"/>
</dbReference>
<evidence type="ECO:0000313" key="6">
    <source>
        <dbReference type="Proteomes" id="UP001501094"/>
    </source>
</evidence>
<sequence>MLLGLFFDVLDAVEADGKSVTTALEVLPDGVGGPERNWIANAVHVYPDMLAEGLRPVQDHWVIQTETATDIRELYAWGRRYESADGRTRVLVLPSMSTATRRPAGDVKTAVSACTTAWGRPAPWPKPSKWSEPFAIRGSDADLPTLVSVRQVGLLDGSVVELFDGTPEEAMARYEQQGRAAVKRAVAGGQPAPGNSCSGCKLIDDCIVVPRVPGLLGVADPEAPVRSVSATTLRYHDACPQQARLRGLNMPAGDTEPQPIRIGRAVDAALNTLHGQVHEQPCTREQLDSVLTDHVAGLDESDAELVVGRLRRHVDTCSRHGGCEITDEQPQARITAFDPNASVVIYADPDLLYRENGELVWRETTASWAPPSSRRHLFETRKGIQLALAVLLCHAGALGEPVARVEMEYLTDRGADLRFLDVSDPETVAAARAVIEPIAARWRADGAFPATPGAACGSCSFTRWCPDAAPERTPDA</sequence>
<keyword evidence="2" id="KW-0378">Hydrolase</keyword>
<keyword evidence="1" id="KW-0227">DNA damage</keyword>
<dbReference type="Pfam" id="PF12705">
    <property type="entry name" value="PDDEXK_1"/>
    <property type="match status" value="1"/>
</dbReference>
<name>A0ABP4ZYC8_9MICO</name>
<dbReference type="RefSeq" id="WP_344105971.1">
    <property type="nucleotide sequence ID" value="NZ_BAAANL010000009.1"/>
</dbReference>
<comment type="caution">
    <text evidence="5">The sequence shown here is derived from an EMBL/GenBank/DDBJ whole genome shotgun (WGS) entry which is preliminary data.</text>
</comment>
<gene>
    <name evidence="5" type="ORF">GCM10009751_37440</name>
</gene>
<keyword evidence="3" id="KW-0234">DNA repair</keyword>